<evidence type="ECO:0000259" key="13">
    <source>
        <dbReference type="PROSITE" id="PS50862"/>
    </source>
</evidence>
<evidence type="ECO:0000313" key="16">
    <source>
        <dbReference type="Proteomes" id="UP000245942"/>
    </source>
</evidence>
<dbReference type="NCBIfam" id="TIGR00418">
    <property type="entry name" value="thrS"/>
    <property type="match status" value="1"/>
</dbReference>
<dbReference type="PROSITE" id="PS50862">
    <property type="entry name" value="AA_TRNA_LIGASE_II"/>
    <property type="match status" value="1"/>
</dbReference>
<keyword evidence="4" id="KW-0963">Cytoplasm</keyword>
<dbReference type="EMBL" id="KZ819333">
    <property type="protein sequence ID" value="PWN19073.1"/>
    <property type="molecule type" value="Genomic_DNA"/>
</dbReference>
<evidence type="ECO:0000256" key="11">
    <source>
        <dbReference type="ARBA" id="ARBA00049515"/>
    </source>
</evidence>
<dbReference type="RefSeq" id="XP_025346233.1">
    <property type="nucleotide sequence ID" value="XM_025493126.1"/>
</dbReference>
<evidence type="ECO:0000256" key="3">
    <source>
        <dbReference type="ARBA" id="ARBA00013163"/>
    </source>
</evidence>
<dbReference type="EC" id="6.1.1.3" evidence="3"/>
<dbReference type="InterPro" id="IPR002320">
    <property type="entry name" value="Thr-tRNA-ligase_IIa"/>
</dbReference>
<dbReference type="InterPro" id="IPR012676">
    <property type="entry name" value="TGS-like"/>
</dbReference>
<dbReference type="FunFam" id="3.30.980.10:FF:000005">
    <property type="entry name" value="Threonyl-tRNA synthetase, mitochondrial"/>
    <property type="match status" value="1"/>
</dbReference>
<evidence type="ECO:0000256" key="6">
    <source>
        <dbReference type="ARBA" id="ARBA00022741"/>
    </source>
</evidence>
<dbReference type="Gene3D" id="3.30.980.10">
    <property type="entry name" value="Threonyl-trna Synthetase, Chain A, domain 2"/>
    <property type="match status" value="1"/>
</dbReference>
<dbReference type="InterPro" id="IPR036621">
    <property type="entry name" value="Anticodon-bd_dom_sf"/>
</dbReference>
<dbReference type="InterPro" id="IPR018163">
    <property type="entry name" value="Thr/Ala-tRNA-synth_IIc_edit"/>
</dbReference>
<keyword evidence="6" id="KW-0547">Nucleotide-binding</keyword>
<organism evidence="15 16">
    <name type="scientific">Pseudomicrostroma glucosiphilum</name>
    <dbReference type="NCBI Taxonomy" id="1684307"/>
    <lineage>
        <taxon>Eukaryota</taxon>
        <taxon>Fungi</taxon>
        <taxon>Dikarya</taxon>
        <taxon>Basidiomycota</taxon>
        <taxon>Ustilaginomycotina</taxon>
        <taxon>Exobasidiomycetes</taxon>
        <taxon>Microstromatales</taxon>
        <taxon>Microstromatales incertae sedis</taxon>
        <taxon>Pseudomicrostroma</taxon>
    </lineage>
</organism>
<dbReference type="Gene3D" id="3.30.930.10">
    <property type="entry name" value="Bira Bifunctional Protein, Domain 2"/>
    <property type="match status" value="1"/>
</dbReference>
<proteinExistence type="inferred from homology"/>
<feature type="domain" description="Aminoacyl-transfer RNA synthetases class-II family profile" evidence="13">
    <location>
        <begin position="421"/>
        <end position="703"/>
    </location>
</feature>
<dbReference type="GO" id="GO:0004829">
    <property type="term" value="F:threonine-tRNA ligase activity"/>
    <property type="evidence" value="ECO:0007669"/>
    <property type="project" value="UniProtKB-EC"/>
</dbReference>
<dbReference type="CDD" id="cd00771">
    <property type="entry name" value="ThrRS_core"/>
    <property type="match status" value="1"/>
</dbReference>
<dbReference type="AlphaFoldDB" id="A0A316U3W6"/>
<dbReference type="Gene3D" id="3.10.20.30">
    <property type="match status" value="1"/>
</dbReference>
<protein>
    <recommendedName>
        <fullName evidence="3">threonine--tRNA ligase</fullName>
        <ecNumber evidence="3">6.1.1.3</ecNumber>
    </recommendedName>
    <alternativeName>
        <fullName evidence="10">Threonyl-tRNA synthetase</fullName>
    </alternativeName>
</protein>
<dbReference type="SUPFAM" id="SSF81271">
    <property type="entry name" value="TGS-like"/>
    <property type="match status" value="1"/>
</dbReference>
<feature type="region of interest" description="Disordered" evidence="12">
    <location>
        <begin position="81"/>
        <end position="122"/>
    </location>
</feature>
<comment type="subcellular location">
    <subcellularLocation>
        <location evidence="1">Cytoplasm</location>
    </subcellularLocation>
</comment>
<dbReference type="PANTHER" id="PTHR11451:SF46">
    <property type="entry name" value="THREONINE--TRNA LIGASE"/>
    <property type="match status" value="1"/>
</dbReference>
<dbReference type="STRING" id="1684307.A0A316U3W6"/>
<keyword evidence="7" id="KW-0067">ATP-binding</keyword>
<keyword evidence="16" id="KW-1185">Reference proteome</keyword>
<keyword evidence="9 15" id="KW-0030">Aminoacyl-tRNA synthetase</keyword>
<dbReference type="InterPro" id="IPR004095">
    <property type="entry name" value="TGS"/>
</dbReference>
<feature type="region of interest" description="Disordered" evidence="12">
    <location>
        <begin position="50"/>
        <end position="69"/>
    </location>
</feature>
<evidence type="ECO:0000256" key="8">
    <source>
        <dbReference type="ARBA" id="ARBA00022917"/>
    </source>
</evidence>
<dbReference type="InterPro" id="IPR006195">
    <property type="entry name" value="aa-tRNA-synth_II"/>
</dbReference>
<dbReference type="PANTHER" id="PTHR11451">
    <property type="entry name" value="THREONINE-TRNA LIGASE"/>
    <property type="match status" value="1"/>
</dbReference>
<reference evidence="15 16" key="1">
    <citation type="journal article" date="2018" name="Mol. Biol. Evol.">
        <title>Broad Genomic Sampling Reveals a Smut Pathogenic Ancestry of the Fungal Clade Ustilaginomycotina.</title>
        <authorList>
            <person name="Kijpornyongpan T."/>
            <person name="Mondo S.J."/>
            <person name="Barry K."/>
            <person name="Sandor L."/>
            <person name="Lee J."/>
            <person name="Lipzen A."/>
            <person name="Pangilinan J."/>
            <person name="LaButti K."/>
            <person name="Hainaut M."/>
            <person name="Henrissat B."/>
            <person name="Grigoriev I.V."/>
            <person name="Spatafora J.W."/>
            <person name="Aime M.C."/>
        </authorList>
    </citation>
    <scope>NUCLEOTIDE SEQUENCE [LARGE SCALE GENOMIC DNA]</scope>
    <source>
        <strain evidence="15 16">MCA 4718</strain>
    </source>
</reference>
<comment type="catalytic activity">
    <reaction evidence="11">
        <text>tRNA(Thr) + L-threonine + ATP = L-threonyl-tRNA(Thr) + AMP + diphosphate + H(+)</text>
        <dbReference type="Rhea" id="RHEA:24624"/>
        <dbReference type="Rhea" id="RHEA-COMP:9670"/>
        <dbReference type="Rhea" id="RHEA-COMP:9704"/>
        <dbReference type="ChEBI" id="CHEBI:15378"/>
        <dbReference type="ChEBI" id="CHEBI:30616"/>
        <dbReference type="ChEBI" id="CHEBI:33019"/>
        <dbReference type="ChEBI" id="CHEBI:57926"/>
        <dbReference type="ChEBI" id="CHEBI:78442"/>
        <dbReference type="ChEBI" id="CHEBI:78534"/>
        <dbReference type="ChEBI" id="CHEBI:456215"/>
        <dbReference type="EC" id="6.1.1.3"/>
    </reaction>
</comment>
<dbReference type="PROSITE" id="PS51880">
    <property type="entry name" value="TGS"/>
    <property type="match status" value="1"/>
</dbReference>
<evidence type="ECO:0000256" key="12">
    <source>
        <dbReference type="SAM" id="MobiDB-lite"/>
    </source>
</evidence>
<dbReference type="CDD" id="cd00860">
    <property type="entry name" value="ThrRS_anticodon"/>
    <property type="match status" value="1"/>
</dbReference>
<dbReference type="Pfam" id="PF02824">
    <property type="entry name" value="TGS"/>
    <property type="match status" value="1"/>
</dbReference>
<evidence type="ECO:0000256" key="1">
    <source>
        <dbReference type="ARBA" id="ARBA00004496"/>
    </source>
</evidence>
<dbReference type="InterPro" id="IPR045864">
    <property type="entry name" value="aa-tRNA-synth_II/BPL/LPL"/>
</dbReference>
<evidence type="ECO:0000256" key="10">
    <source>
        <dbReference type="ARBA" id="ARBA00031900"/>
    </source>
</evidence>
<evidence type="ECO:0000256" key="4">
    <source>
        <dbReference type="ARBA" id="ARBA00022490"/>
    </source>
</evidence>
<evidence type="ECO:0000313" key="15">
    <source>
        <dbReference type="EMBL" id="PWN19073.1"/>
    </source>
</evidence>
<dbReference type="Pfam" id="PF00587">
    <property type="entry name" value="tRNA-synt_2b"/>
    <property type="match status" value="1"/>
</dbReference>
<dbReference type="CDD" id="cd01667">
    <property type="entry name" value="TGS_ThrRS"/>
    <property type="match status" value="1"/>
</dbReference>
<dbReference type="Pfam" id="PF03129">
    <property type="entry name" value="HGTP_anticodon"/>
    <property type="match status" value="1"/>
</dbReference>
<evidence type="ECO:0000256" key="2">
    <source>
        <dbReference type="ARBA" id="ARBA00008226"/>
    </source>
</evidence>
<dbReference type="FunFam" id="3.10.20.30:FF:000006">
    <property type="entry name" value="Threonine--tRNA ligase, cytoplasmic"/>
    <property type="match status" value="1"/>
</dbReference>
<keyword evidence="5" id="KW-0436">Ligase</keyword>
<dbReference type="PRINTS" id="PR01047">
    <property type="entry name" value="TRNASYNTHTHR"/>
</dbReference>
<evidence type="ECO:0000259" key="14">
    <source>
        <dbReference type="PROSITE" id="PS51880"/>
    </source>
</evidence>
<dbReference type="GO" id="GO:0005524">
    <property type="term" value="F:ATP binding"/>
    <property type="evidence" value="ECO:0007669"/>
    <property type="project" value="UniProtKB-KW"/>
</dbReference>
<dbReference type="SUPFAM" id="SSF55681">
    <property type="entry name" value="Class II aaRS and biotin synthetases"/>
    <property type="match status" value="1"/>
</dbReference>
<dbReference type="InterPro" id="IPR012947">
    <property type="entry name" value="tRNA_SAD"/>
</dbReference>
<gene>
    <name evidence="15" type="ORF">BCV69DRAFT_284672</name>
</gene>
<keyword evidence="8" id="KW-0648">Protein biosynthesis</keyword>
<dbReference type="GO" id="GO:0005739">
    <property type="term" value="C:mitochondrion"/>
    <property type="evidence" value="ECO:0007669"/>
    <property type="project" value="TreeGrafter"/>
</dbReference>
<evidence type="ECO:0000256" key="9">
    <source>
        <dbReference type="ARBA" id="ARBA00023146"/>
    </source>
</evidence>
<dbReference type="Gene3D" id="3.40.50.800">
    <property type="entry name" value="Anticodon-binding domain"/>
    <property type="match status" value="1"/>
</dbReference>
<dbReference type="HAMAP" id="MF_00184">
    <property type="entry name" value="Thr_tRNA_synth"/>
    <property type="match status" value="1"/>
</dbReference>
<feature type="compositionally biased region" description="Low complexity" evidence="12">
    <location>
        <begin position="81"/>
        <end position="97"/>
    </location>
</feature>
<feature type="domain" description="TGS" evidence="14">
    <location>
        <begin position="149"/>
        <end position="213"/>
    </location>
</feature>
<comment type="similarity">
    <text evidence="2">Belongs to the class-II aminoacyl-tRNA synthetase family.</text>
</comment>
<dbReference type="OrthoDB" id="5423599at2759"/>
<dbReference type="InterPro" id="IPR047246">
    <property type="entry name" value="ThrRS_anticodon"/>
</dbReference>
<dbReference type="Proteomes" id="UP000245942">
    <property type="component" value="Unassembled WGS sequence"/>
</dbReference>
<dbReference type="InterPro" id="IPR012675">
    <property type="entry name" value="Beta-grasp_dom_sf"/>
</dbReference>
<dbReference type="InterPro" id="IPR004154">
    <property type="entry name" value="Anticodon-bd"/>
</dbReference>
<evidence type="ECO:0000256" key="7">
    <source>
        <dbReference type="ARBA" id="ARBA00022840"/>
    </source>
</evidence>
<feature type="compositionally biased region" description="Polar residues" evidence="12">
    <location>
        <begin position="50"/>
        <end position="62"/>
    </location>
</feature>
<dbReference type="Pfam" id="PF07973">
    <property type="entry name" value="tRNA_SAD"/>
    <property type="match status" value="1"/>
</dbReference>
<dbReference type="SMART" id="SM00863">
    <property type="entry name" value="tRNA_SAD"/>
    <property type="match status" value="1"/>
</dbReference>
<dbReference type="SUPFAM" id="SSF55186">
    <property type="entry name" value="ThrRS/AlaRS common domain"/>
    <property type="match status" value="1"/>
</dbReference>
<accession>A0A316U3W6</accession>
<dbReference type="GO" id="GO:0006435">
    <property type="term" value="P:threonyl-tRNA aminoacylation"/>
    <property type="evidence" value="ECO:0007669"/>
    <property type="project" value="InterPro"/>
</dbReference>
<dbReference type="GeneID" id="37014860"/>
<sequence length="852" mass="95526">MLSLLCAARKARCLAALSRVSHCDSHPLDSFARITPFQLPLRLPSLITSSNMTHPASTTAPSGGNPLQEVTDGAQQLAINQEQQKPQDAAQKQPKAQQAKKEKKQKAGGAAGEGSRPLEMTPVPDFFEHRMRIFDKLKAEQDAERASKSREEITITLPDGSSRTGTAWETSPFDVAREISKSLSERVVISKVDDALWDLPRPLEKSCKLEFFDFETPEGKRVFWHSSAHVLGEAAERHFGCHLCIGPPTEDGFFYEMAMGKSEGHNVTPDDYIPLETLINSVIKEKQSFDRLVVPKADLLEMFKYNKYKQHIISSKIPDGTSTTVYRCGPMIDLCVGPHIVNTGRIKAMSVMKASASYFLGNQANDSLQRLYGISFPDKKQMTEYKQFLLEAAKRDHRRIGKDQELFLFNEFSPGCCFWLPHGTRIYNTLTEFIRSEYRQRGFDEVISPNMFNSKLWETSGHSANYKDGMFSLAVEKETFGLKPMNCPGHCLMFGARERTYKELPLRYAEFGVIHRNEASGALSGLTRVRRFVQDDAHIFCMASQIEDEVTAAFDFLDSVYGKFGFDFKLELSTRPEKFLGDIETWDLAEQRLESALNKFMPGRWEMNPGDGAFYGPKIDITISDAMKRQFQCATIQLDFQLPQRFGLQFRKPTGGRAAGEDASASAAVPAGIGAGEFAGAQLPATGTSVTTTQASTGPSATPASADFERPVMIHRAVLGSLERFIAILTEHFAGKWPFWVSPRQVMIVPIAIPGVYEYAQSLKDLLWSKGFYVEVDQGPDTLNKKIRNAEIAQWNFIFVVGATEMETNSVNVRNRDQVGEKVRNDETVKVDVVLEQLSKLREERRIENKLI</sequence>
<dbReference type="InterPro" id="IPR033728">
    <property type="entry name" value="ThrRS_core"/>
</dbReference>
<dbReference type="InterPro" id="IPR002314">
    <property type="entry name" value="aa-tRNA-synt_IIb"/>
</dbReference>
<dbReference type="SUPFAM" id="SSF52954">
    <property type="entry name" value="Class II aaRS ABD-related"/>
    <property type="match status" value="1"/>
</dbReference>
<name>A0A316U3W6_9BASI</name>
<evidence type="ECO:0000256" key="5">
    <source>
        <dbReference type="ARBA" id="ARBA00022598"/>
    </source>
</evidence>